<evidence type="ECO:0008006" key="4">
    <source>
        <dbReference type="Google" id="ProtNLM"/>
    </source>
</evidence>
<evidence type="ECO:0000313" key="2">
    <source>
        <dbReference type="EMBL" id="MFD0792574.1"/>
    </source>
</evidence>
<dbReference type="Proteomes" id="UP001597010">
    <property type="component" value="Unassembled WGS sequence"/>
</dbReference>
<keyword evidence="1" id="KW-0732">Signal</keyword>
<protein>
    <recommendedName>
        <fullName evidence="4">DUF922 domain-containing protein</fullName>
    </recommendedName>
</protein>
<proteinExistence type="predicted"/>
<gene>
    <name evidence="2" type="ORF">ACFQZX_03035</name>
</gene>
<dbReference type="InterPro" id="IPR010321">
    <property type="entry name" value="DUF922"/>
</dbReference>
<keyword evidence="3" id="KW-1185">Reference proteome</keyword>
<evidence type="ECO:0000313" key="3">
    <source>
        <dbReference type="Proteomes" id="UP001597010"/>
    </source>
</evidence>
<accession>A0ABW3AQN5</accession>
<reference evidence="3" key="1">
    <citation type="journal article" date="2019" name="Int. J. Syst. Evol. Microbiol.">
        <title>The Global Catalogue of Microorganisms (GCM) 10K type strain sequencing project: providing services to taxonomists for standard genome sequencing and annotation.</title>
        <authorList>
            <consortium name="The Broad Institute Genomics Platform"/>
            <consortium name="The Broad Institute Genome Sequencing Center for Infectious Disease"/>
            <person name="Wu L."/>
            <person name="Ma J."/>
        </authorList>
    </citation>
    <scope>NUCLEOTIDE SEQUENCE [LARGE SCALE GENOMIC DNA]</scope>
    <source>
        <strain evidence="3">CCUG 61484</strain>
    </source>
</reference>
<dbReference type="Pfam" id="PF06037">
    <property type="entry name" value="DUF922"/>
    <property type="match status" value="1"/>
</dbReference>
<name>A0ABW3AQN5_9SPHI</name>
<dbReference type="RefSeq" id="WP_377111184.1">
    <property type="nucleotide sequence ID" value="NZ_JBHTHZ010000001.1"/>
</dbReference>
<dbReference type="EMBL" id="JBHTHZ010000001">
    <property type="protein sequence ID" value="MFD0792574.1"/>
    <property type="molecule type" value="Genomic_DNA"/>
</dbReference>
<sequence length="368" mass="41727">MIKRASIFILTTMVCFCAFARGQAITYITLKSKAAQIKPKEYFIASIEDDRAGKSSVGKLQPYVLSAGKPGQAYSIDIKDGFKGVKTFINESTFADKSMRPVLIKFKNLNVEEANAEKGAVTGAIKLNIEYYLIHPFDTLALTNYNTTIKYKRKSGPATQVEPMISDALTNAVTYLNNWMNEQAATNLKLARAVRLMFNDYNEPAEDDTIYYSVKRPLTWSDFKARPAKTSRFGAEIFAGFGYDEDTQINNGIITVTLDLKVWTAKSACWVTAGTKTDYALNHEQRHFEIAKLAAEHFKQRLLNQKLPVDNFDGEINVAYLDAMREMHTMQKTYDDDTQHSGNTYQQQAWNIRIDKELESYGIKRQNI</sequence>
<organism evidence="2 3">
    <name type="scientific">Mucilaginibacter litoreus</name>
    <dbReference type="NCBI Taxonomy" id="1048221"/>
    <lineage>
        <taxon>Bacteria</taxon>
        <taxon>Pseudomonadati</taxon>
        <taxon>Bacteroidota</taxon>
        <taxon>Sphingobacteriia</taxon>
        <taxon>Sphingobacteriales</taxon>
        <taxon>Sphingobacteriaceae</taxon>
        <taxon>Mucilaginibacter</taxon>
    </lineage>
</organism>
<feature type="signal peptide" evidence="1">
    <location>
        <begin position="1"/>
        <end position="20"/>
    </location>
</feature>
<evidence type="ECO:0000256" key="1">
    <source>
        <dbReference type="SAM" id="SignalP"/>
    </source>
</evidence>
<comment type="caution">
    <text evidence="2">The sequence shown here is derived from an EMBL/GenBank/DDBJ whole genome shotgun (WGS) entry which is preliminary data.</text>
</comment>
<feature type="chain" id="PRO_5046793357" description="DUF922 domain-containing protein" evidence="1">
    <location>
        <begin position="21"/>
        <end position="368"/>
    </location>
</feature>